<gene>
    <name evidence="1" type="ORF">VPX56_17045</name>
</gene>
<accession>A0ABZ1DFC6</accession>
<keyword evidence="2" id="KW-1185">Reference proteome</keyword>
<protein>
    <submittedName>
        <fullName evidence="1">Uncharacterized protein</fullName>
    </submittedName>
</protein>
<sequence>MEQQATLAQIGWRIILMKIKSFNLFRKKSQFQDDFPIAQFSDLPKRRSFYPMFLSLEKHKIYAHSARFMIKPEDQSIIENLIELHFHKKININEKKKKVADHDKILIFYKFSEFGQDIVRVITNDNEFVKCLCEAGFEPPGPEIVFPDKNFGNYGSLQGEMAFWWDVYWEPFWKCLREDERKDYLGRSNFSVDTIQFLECRQ</sequence>
<evidence type="ECO:0000313" key="1">
    <source>
        <dbReference type="EMBL" id="WRW30483.1"/>
    </source>
</evidence>
<proteinExistence type="predicted"/>
<evidence type="ECO:0000313" key="2">
    <source>
        <dbReference type="Proteomes" id="UP001330482"/>
    </source>
</evidence>
<dbReference type="EMBL" id="CP142124">
    <property type="protein sequence ID" value="WRW30483.1"/>
    <property type="molecule type" value="Genomic_DNA"/>
</dbReference>
<reference evidence="1 2" key="1">
    <citation type="submission" date="2024-01" db="EMBL/GenBank/DDBJ databases">
        <title>AV1 has a protective and therapeutic effect against plant viruses.</title>
        <authorList>
            <person name="Wang F."/>
        </authorList>
    </citation>
    <scope>NUCLEOTIDE SEQUENCE [LARGE SCALE GENOMIC DNA]</scope>
    <source>
        <strain evidence="1 2">AV1</strain>
    </source>
</reference>
<name>A0ABZ1DFC6_9ENTR</name>
<dbReference type="RefSeq" id="WP_326467841.1">
    <property type="nucleotide sequence ID" value="NZ_CP142124.1"/>
</dbReference>
<dbReference type="Proteomes" id="UP001330482">
    <property type="component" value="Chromosome"/>
</dbReference>
<organism evidence="1 2">
    <name type="scientific">Enterobacter wuhouensis</name>
    <dbReference type="NCBI Taxonomy" id="2529381"/>
    <lineage>
        <taxon>Bacteria</taxon>
        <taxon>Pseudomonadati</taxon>
        <taxon>Pseudomonadota</taxon>
        <taxon>Gammaproteobacteria</taxon>
        <taxon>Enterobacterales</taxon>
        <taxon>Enterobacteriaceae</taxon>
        <taxon>Enterobacter</taxon>
    </lineage>
</organism>